<keyword evidence="7 14" id="KW-0418">Kinase</keyword>
<keyword evidence="5" id="KW-0808">Transferase</keyword>
<feature type="transmembrane region" description="Helical" evidence="11">
    <location>
        <begin position="12"/>
        <end position="36"/>
    </location>
</feature>
<evidence type="ECO:0000256" key="9">
    <source>
        <dbReference type="ARBA" id="ARBA00023012"/>
    </source>
</evidence>
<evidence type="ECO:0000313" key="15">
    <source>
        <dbReference type="Proteomes" id="UP000265619"/>
    </source>
</evidence>
<evidence type="ECO:0000256" key="5">
    <source>
        <dbReference type="ARBA" id="ARBA00022679"/>
    </source>
</evidence>
<dbReference type="InterPro" id="IPR005467">
    <property type="entry name" value="His_kinase_dom"/>
</dbReference>
<dbReference type="OrthoDB" id="9809567at2"/>
<evidence type="ECO:0000313" key="14">
    <source>
        <dbReference type="EMBL" id="RIX83181.1"/>
    </source>
</evidence>
<comment type="subcellular location">
    <subcellularLocation>
        <location evidence="2">Membrane</location>
        <topology evidence="2">Multi-pass membrane protein</topology>
    </subcellularLocation>
</comment>
<dbReference type="InterPro" id="IPR003661">
    <property type="entry name" value="HisK_dim/P_dom"/>
</dbReference>
<dbReference type="GO" id="GO:0000155">
    <property type="term" value="F:phosphorelay sensor kinase activity"/>
    <property type="evidence" value="ECO:0007669"/>
    <property type="project" value="InterPro"/>
</dbReference>
<dbReference type="InterPro" id="IPR050428">
    <property type="entry name" value="TCS_sensor_his_kinase"/>
</dbReference>
<dbReference type="Gene3D" id="1.10.287.130">
    <property type="match status" value="1"/>
</dbReference>
<dbReference type="PRINTS" id="PR00344">
    <property type="entry name" value="BCTRLSENSOR"/>
</dbReference>
<comment type="catalytic activity">
    <reaction evidence="1">
        <text>ATP + protein L-histidine = ADP + protein N-phospho-L-histidine.</text>
        <dbReference type="EC" id="2.7.13.3"/>
    </reaction>
</comment>
<dbReference type="Pfam" id="PF02518">
    <property type="entry name" value="HATPase_c"/>
    <property type="match status" value="1"/>
</dbReference>
<evidence type="ECO:0000256" key="4">
    <source>
        <dbReference type="ARBA" id="ARBA00022553"/>
    </source>
</evidence>
<proteinExistence type="predicted"/>
<reference evidence="14 15" key="1">
    <citation type="submission" date="2018-09" db="EMBL/GenBank/DDBJ databases">
        <title>Acidovorax cavernicola nov. sp. isolated from Gruta de las Maravillas (Aracena, Spain).</title>
        <authorList>
            <person name="Jurado V."/>
            <person name="Gutierrez-Patricio S."/>
            <person name="Gonzalez-Pimentel J.L."/>
            <person name="Miller A.Z."/>
            <person name="Laiz L."/>
            <person name="Saiz-Jimenez C."/>
        </authorList>
    </citation>
    <scope>NUCLEOTIDE SEQUENCE [LARGE SCALE GENOMIC DNA]</scope>
    <source>
        <strain evidence="14 15">1011MAR4D40.2</strain>
    </source>
</reference>
<dbReference type="InterPro" id="IPR003660">
    <property type="entry name" value="HAMP_dom"/>
</dbReference>
<feature type="transmembrane region" description="Helical" evidence="11">
    <location>
        <begin position="151"/>
        <end position="181"/>
    </location>
</feature>
<feature type="domain" description="Histidine kinase" evidence="12">
    <location>
        <begin position="244"/>
        <end position="444"/>
    </location>
</feature>
<sequence>MARRRRSLVFKLTASLMGFQLVIFVLVLTGISWVIAVKSAGSVDESVVAAVAKSIELDAQGHLVQANTAEVRALESFPTVWFVARDGAGRELRRGPVPPHIEGLVSVLPSLGDSGIWARHNPAVFATRVAVHDAPFGPVYLLVGGAPTQGIWAAFTLLFSAFGLQLMLPLLLVTLCFIPWLARRALAGVARTARQAEAINIRKRDARLGEEDLPTEIQPLVRAVNEALTRLSQDYDARDRFLADAAHELRAPIAILEARVGLLVSGSARARVLADVSRLSNLAEALLDLQRLGRKLSDLKPVNLRAVAHQVTTDMAPLVLSAGYEIEVNGGDAPVLVAGDRLALGRALINLVQNAIVHGGGHGVISIDVGANGTLSVRDQGPGVATEEQERIFEPFYRIQPSDQGTGLGLHLVREIVDLHQGSVEVAEIQGGGACFEIRLPLLSAPPAASPR</sequence>
<keyword evidence="10 11" id="KW-0472">Membrane</keyword>
<keyword evidence="6 11" id="KW-0812">Transmembrane</keyword>
<dbReference type="EC" id="2.7.13.3" evidence="3"/>
<evidence type="ECO:0000256" key="3">
    <source>
        <dbReference type="ARBA" id="ARBA00012438"/>
    </source>
</evidence>
<gene>
    <name evidence="14" type="ORF">D3H34_07010</name>
</gene>
<organism evidence="14 15">
    <name type="scientific">Acidovorax cavernicola</name>
    <dbReference type="NCBI Taxonomy" id="1675792"/>
    <lineage>
        <taxon>Bacteria</taxon>
        <taxon>Pseudomonadati</taxon>
        <taxon>Pseudomonadota</taxon>
        <taxon>Betaproteobacteria</taxon>
        <taxon>Burkholderiales</taxon>
        <taxon>Comamonadaceae</taxon>
        <taxon>Acidovorax</taxon>
    </lineage>
</organism>
<name>A0A9X8GW62_9BURK</name>
<protein>
    <recommendedName>
        <fullName evidence="3">histidine kinase</fullName>
        <ecNumber evidence="3">2.7.13.3</ecNumber>
    </recommendedName>
</protein>
<keyword evidence="15" id="KW-1185">Reference proteome</keyword>
<dbReference type="SMART" id="SM00387">
    <property type="entry name" value="HATPase_c"/>
    <property type="match status" value="1"/>
</dbReference>
<evidence type="ECO:0000256" key="7">
    <source>
        <dbReference type="ARBA" id="ARBA00022777"/>
    </source>
</evidence>
<evidence type="ECO:0000256" key="8">
    <source>
        <dbReference type="ARBA" id="ARBA00022989"/>
    </source>
</evidence>
<evidence type="ECO:0000256" key="10">
    <source>
        <dbReference type="ARBA" id="ARBA00023136"/>
    </source>
</evidence>
<dbReference type="EMBL" id="QXMN01000005">
    <property type="protein sequence ID" value="RIX83181.1"/>
    <property type="molecule type" value="Genomic_DNA"/>
</dbReference>
<evidence type="ECO:0000256" key="1">
    <source>
        <dbReference type="ARBA" id="ARBA00000085"/>
    </source>
</evidence>
<dbReference type="Gene3D" id="3.30.565.10">
    <property type="entry name" value="Histidine kinase-like ATPase, C-terminal domain"/>
    <property type="match status" value="1"/>
</dbReference>
<keyword evidence="9" id="KW-0902">Two-component regulatory system</keyword>
<dbReference type="SUPFAM" id="SSF55874">
    <property type="entry name" value="ATPase domain of HSP90 chaperone/DNA topoisomerase II/histidine kinase"/>
    <property type="match status" value="1"/>
</dbReference>
<accession>A0A9X8GW62</accession>
<feature type="domain" description="HAMP" evidence="13">
    <location>
        <begin position="183"/>
        <end position="236"/>
    </location>
</feature>
<keyword evidence="8 11" id="KW-1133">Transmembrane helix</keyword>
<keyword evidence="4" id="KW-0597">Phosphoprotein</keyword>
<dbReference type="PANTHER" id="PTHR45436:SF15">
    <property type="entry name" value="SENSOR HISTIDINE KINASE CUSS"/>
    <property type="match status" value="1"/>
</dbReference>
<evidence type="ECO:0000256" key="6">
    <source>
        <dbReference type="ARBA" id="ARBA00022692"/>
    </source>
</evidence>
<comment type="caution">
    <text evidence="14">The sequence shown here is derived from an EMBL/GenBank/DDBJ whole genome shotgun (WGS) entry which is preliminary data.</text>
</comment>
<dbReference type="PANTHER" id="PTHR45436">
    <property type="entry name" value="SENSOR HISTIDINE KINASE YKOH"/>
    <property type="match status" value="1"/>
</dbReference>
<dbReference type="SMART" id="SM00388">
    <property type="entry name" value="HisKA"/>
    <property type="match status" value="1"/>
</dbReference>
<dbReference type="CDD" id="cd00075">
    <property type="entry name" value="HATPase"/>
    <property type="match status" value="1"/>
</dbReference>
<evidence type="ECO:0000256" key="11">
    <source>
        <dbReference type="SAM" id="Phobius"/>
    </source>
</evidence>
<evidence type="ECO:0000259" key="12">
    <source>
        <dbReference type="PROSITE" id="PS50109"/>
    </source>
</evidence>
<evidence type="ECO:0000256" key="2">
    <source>
        <dbReference type="ARBA" id="ARBA00004141"/>
    </source>
</evidence>
<dbReference type="SUPFAM" id="SSF47384">
    <property type="entry name" value="Homodimeric domain of signal transducing histidine kinase"/>
    <property type="match status" value="1"/>
</dbReference>
<dbReference type="InterPro" id="IPR004358">
    <property type="entry name" value="Sig_transdc_His_kin-like_C"/>
</dbReference>
<dbReference type="PROSITE" id="PS50109">
    <property type="entry name" value="HIS_KIN"/>
    <property type="match status" value="1"/>
</dbReference>
<dbReference type="CDD" id="cd00082">
    <property type="entry name" value="HisKA"/>
    <property type="match status" value="1"/>
</dbReference>
<dbReference type="GO" id="GO:0005886">
    <property type="term" value="C:plasma membrane"/>
    <property type="evidence" value="ECO:0007669"/>
    <property type="project" value="TreeGrafter"/>
</dbReference>
<dbReference type="Proteomes" id="UP000265619">
    <property type="component" value="Unassembled WGS sequence"/>
</dbReference>
<dbReference type="InterPro" id="IPR036097">
    <property type="entry name" value="HisK_dim/P_sf"/>
</dbReference>
<dbReference type="InterPro" id="IPR036890">
    <property type="entry name" value="HATPase_C_sf"/>
</dbReference>
<dbReference type="PROSITE" id="PS50885">
    <property type="entry name" value="HAMP"/>
    <property type="match status" value="1"/>
</dbReference>
<dbReference type="AlphaFoldDB" id="A0A9X8GW62"/>
<evidence type="ECO:0000259" key="13">
    <source>
        <dbReference type="PROSITE" id="PS50885"/>
    </source>
</evidence>
<dbReference type="InterPro" id="IPR003594">
    <property type="entry name" value="HATPase_dom"/>
</dbReference>